<dbReference type="OrthoDB" id="10399263at2759"/>
<protein>
    <submittedName>
        <fullName evidence="1">2212_t:CDS:1</fullName>
    </submittedName>
</protein>
<evidence type="ECO:0000313" key="2">
    <source>
        <dbReference type="Proteomes" id="UP000789831"/>
    </source>
</evidence>
<dbReference type="Proteomes" id="UP000789831">
    <property type="component" value="Unassembled WGS sequence"/>
</dbReference>
<comment type="caution">
    <text evidence="1">The sequence shown here is derived from an EMBL/GenBank/DDBJ whole genome shotgun (WGS) entry which is preliminary data.</text>
</comment>
<dbReference type="AlphaFoldDB" id="A0A9N9DST1"/>
<reference evidence="1" key="1">
    <citation type="submission" date="2021-06" db="EMBL/GenBank/DDBJ databases">
        <authorList>
            <person name="Kallberg Y."/>
            <person name="Tangrot J."/>
            <person name="Rosling A."/>
        </authorList>
    </citation>
    <scope>NUCLEOTIDE SEQUENCE</scope>
    <source>
        <strain evidence="1">MT106</strain>
    </source>
</reference>
<name>A0A9N9DST1_9GLOM</name>
<accession>A0A9N9DST1</accession>
<keyword evidence="2" id="KW-1185">Reference proteome</keyword>
<dbReference type="EMBL" id="CAJVPL010004822">
    <property type="protein sequence ID" value="CAG8651674.1"/>
    <property type="molecule type" value="Genomic_DNA"/>
</dbReference>
<organism evidence="1 2">
    <name type="scientific">Ambispora gerdemannii</name>
    <dbReference type="NCBI Taxonomy" id="144530"/>
    <lineage>
        <taxon>Eukaryota</taxon>
        <taxon>Fungi</taxon>
        <taxon>Fungi incertae sedis</taxon>
        <taxon>Mucoromycota</taxon>
        <taxon>Glomeromycotina</taxon>
        <taxon>Glomeromycetes</taxon>
        <taxon>Archaeosporales</taxon>
        <taxon>Ambisporaceae</taxon>
        <taxon>Ambispora</taxon>
    </lineage>
</organism>
<sequence>MVDIKNTLNELKAIISDLETHATSTTALTGTDLANLKKRLEHVKDKSQPRHTNLSADLNTDLKDIENIDKTIGAEKLKTDAEIKKLTDEKTQLTTDLNAKDALLKEKDEAIGNKITKDLIDKLEKVSKLDFKKQPKKNADGTDMKDKDGNIIYEEIVDLSPLKTLLTELKDKKVEVDSSKLATNDKLDEVKNKLEEVAKKESGSDKSQIGV</sequence>
<evidence type="ECO:0000313" key="1">
    <source>
        <dbReference type="EMBL" id="CAG8651674.1"/>
    </source>
</evidence>
<proteinExistence type="predicted"/>
<gene>
    <name evidence="1" type="ORF">AGERDE_LOCUS11430</name>
</gene>